<protein>
    <submittedName>
        <fullName evidence="7">APC family permease</fullName>
    </submittedName>
</protein>
<dbReference type="GO" id="GO:0022857">
    <property type="term" value="F:transmembrane transporter activity"/>
    <property type="evidence" value="ECO:0007669"/>
    <property type="project" value="InterPro"/>
</dbReference>
<dbReference type="EMBL" id="CP113361">
    <property type="protein sequence ID" value="WAI00561.1"/>
    <property type="molecule type" value="Genomic_DNA"/>
</dbReference>
<keyword evidence="4 6" id="KW-1133">Transmembrane helix</keyword>
<organism evidence="7 8">
    <name type="scientific">Methanogenium organophilum</name>
    <dbReference type="NCBI Taxonomy" id="2199"/>
    <lineage>
        <taxon>Archaea</taxon>
        <taxon>Methanobacteriati</taxon>
        <taxon>Methanobacteriota</taxon>
        <taxon>Stenosarchaea group</taxon>
        <taxon>Methanomicrobia</taxon>
        <taxon>Methanomicrobiales</taxon>
        <taxon>Methanomicrobiaceae</taxon>
        <taxon>Methanogenium</taxon>
    </lineage>
</organism>
<feature type="transmembrane region" description="Helical" evidence="6">
    <location>
        <begin position="222"/>
        <end position="246"/>
    </location>
</feature>
<feature type="transmembrane region" description="Helical" evidence="6">
    <location>
        <begin position="147"/>
        <end position="171"/>
    </location>
</feature>
<proteinExistence type="predicted"/>
<feature type="transmembrane region" description="Helical" evidence="6">
    <location>
        <begin position="12"/>
        <end position="35"/>
    </location>
</feature>
<keyword evidence="5 6" id="KW-0472">Membrane</keyword>
<gene>
    <name evidence="7" type="ORF">OU421_08985</name>
</gene>
<evidence type="ECO:0000313" key="7">
    <source>
        <dbReference type="EMBL" id="WAI00561.1"/>
    </source>
</evidence>
<feature type="transmembrane region" description="Helical" evidence="6">
    <location>
        <begin position="316"/>
        <end position="334"/>
    </location>
</feature>
<keyword evidence="3 6" id="KW-0812">Transmembrane</keyword>
<dbReference type="PIRSF" id="PIRSF006060">
    <property type="entry name" value="AA_transporter"/>
    <property type="match status" value="1"/>
</dbReference>
<evidence type="ECO:0000256" key="6">
    <source>
        <dbReference type="SAM" id="Phobius"/>
    </source>
</evidence>
<keyword evidence="8" id="KW-1185">Reference proteome</keyword>
<keyword evidence="2" id="KW-1003">Cell membrane</keyword>
<dbReference type="GeneID" id="76835233"/>
<dbReference type="Proteomes" id="UP001163096">
    <property type="component" value="Chromosome"/>
</dbReference>
<feature type="transmembrane region" description="Helical" evidence="6">
    <location>
        <begin position="266"/>
        <end position="295"/>
    </location>
</feature>
<dbReference type="PANTHER" id="PTHR42770">
    <property type="entry name" value="AMINO ACID TRANSPORTER-RELATED"/>
    <property type="match status" value="1"/>
</dbReference>
<sequence length="433" mass="45670">MAPDTNPSLRRTLTFPEVVISGVGVILGAGIYALIGEAAAVAGNAIWISFVLAALIASFTGLSYMELSSMFPGASAEYEYSRHPFGNLVAFIIGIMVILSGIVGAATVSLGFAGYFSGWTGAPALPVAVVLLVALCIILLSGIRQSAVFAIIFTLIEAGGLIGIIIIGLPYLGTVDYFAAPDGFPGIFAAAALIFFAYQGFEEIVKLSDETVRPEKTIPAALLVAIAITIILYIAVSLSVVSIGGYEAIAGSPNPFAEIAGQAFSGGYTLFTVIALFATANTALLMMLASSRILYGMAKTKTLPEVIAYVHPGRRTPMVAIVGAAIVSMFFLLPGNIRDVALIANFTLFITFIVINAAVITLRRTMPDVPRPYRVPGTVGRVPVPAVLGIVTCLFFLFQLDWQILLIGIVLLGGAAFFGWILERRKMAEDDKA</sequence>
<dbReference type="InterPro" id="IPR050367">
    <property type="entry name" value="APC_superfamily"/>
</dbReference>
<feature type="transmembrane region" description="Helical" evidence="6">
    <location>
        <begin position="183"/>
        <end position="201"/>
    </location>
</feature>
<feature type="transmembrane region" description="Helical" evidence="6">
    <location>
        <begin position="122"/>
        <end position="140"/>
    </location>
</feature>
<name>A0A9X9S2Y7_METOG</name>
<comment type="subcellular location">
    <subcellularLocation>
        <location evidence="1">Cell membrane</location>
        <topology evidence="1">Multi-pass membrane protein</topology>
    </subcellularLocation>
</comment>
<dbReference type="InterPro" id="IPR002293">
    <property type="entry name" value="AA/rel_permease1"/>
</dbReference>
<dbReference type="Pfam" id="PF13520">
    <property type="entry name" value="AA_permease_2"/>
    <property type="match status" value="1"/>
</dbReference>
<feature type="transmembrane region" description="Helical" evidence="6">
    <location>
        <begin position="47"/>
        <end position="67"/>
    </location>
</feature>
<evidence type="ECO:0000256" key="5">
    <source>
        <dbReference type="ARBA" id="ARBA00023136"/>
    </source>
</evidence>
<evidence type="ECO:0000256" key="1">
    <source>
        <dbReference type="ARBA" id="ARBA00004651"/>
    </source>
</evidence>
<dbReference type="RefSeq" id="WP_268185763.1">
    <property type="nucleotide sequence ID" value="NZ_CP113361.1"/>
</dbReference>
<evidence type="ECO:0000256" key="4">
    <source>
        <dbReference type="ARBA" id="ARBA00022989"/>
    </source>
</evidence>
<dbReference type="KEGG" id="mou:OU421_08985"/>
<reference evidence="7" key="1">
    <citation type="submission" date="2022-11" db="EMBL/GenBank/DDBJ databases">
        <title>Complete genome sequence of Methanogenium organophilum DSM 3596.</title>
        <authorList>
            <person name="Chen S.-C."/>
            <person name="Lai S.-J."/>
            <person name="You Y.-T."/>
        </authorList>
    </citation>
    <scope>NUCLEOTIDE SEQUENCE</scope>
    <source>
        <strain evidence="7">DSM 3596</strain>
    </source>
</reference>
<dbReference type="AlphaFoldDB" id="A0A9X9S2Y7"/>
<dbReference type="GO" id="GO:0005886">
    <property type="term" value="C:plasma membrane"/>
    <property type="evidence" value="ECO:0007669"/>
    <property type="project" value="UniProtKB-SubCell"/>
</dbReference>
<evidence type="ECO:0000256" key="2">
    <source>
        <dbReference type="ARBA" id="ARBA00022475"/>
    </source>
</evidence>
<accession>A0A9X9S2Y7</accession>
<dbReference type="PANTHER" id="PTHR42770:SF11">
    <property type="entry name" value="INNER MEMBRANE TRANSPORT PROTEIN YBAT"/>
    <property type="match status" value="1"/>
</dbReference>
<feature type="transmembrane region" description="Helical" evidence="6">
    <location>
        <begin position="340"/>
        <end position="362"/>
    </location>
</feature>
<dbReference type="Gene3D" id="1.20.1740.10">
    <property type="entry name" value="Amino acid/polyamine transporter I"/>
    <property type="match status" value="1"/>
</dbReference>
<feature type="transmembrane region" description="Helical" evidence="6">
    <location>
        <begin position="404"/>
        <end position="422"/>
    </location>
</feature>
<feature type="transmembrane region" description="Helical" evidence="6">
    <location>
        <begin position="88"/>
        <end position="116"/>
    </location>
</feature>
<feature type="transmembrane region" description="Helical" evidence="6">
    <location>
        <begin position="382"/>
        <end position="398"/>
    </location>
</feature>
<evidence type="ECO:0000313" key="8">
    <source>
        <dbReference type="Proteomes" id="UP001163096"/>
    </source>
</evidence>
<evidence type="ECO:0000256" key="3">
    <source>
        <dbReference type="ARBA" id="ARBA00022692"/>
    </source>
</evidence>